<dbReference type="InterPro" id="IPR050063">
    <property type="entry name" value="Ribosomal_protein_uL29"/>
</dbReference>
<name>A0ABD1YFW3_9MARC</name>
<evidence type="ECO:0000256" key="5">
    <source>
        <dbReference type="ARBA" id="ARBA00042960"/>
    </source>
</evidence>
<evidence type="ECO:0000313" key="8">
    <source>
        <dbReference type="Proteomes" id="UP001605036"/>
    </source>
</evidence>
<accession>A0ABD1YFW3</accession>
<dbReference type="InterPro" id="IPR036049">
    <property type="entry name" value="Ribosomal_uL29_sf"/>
</dbReference>
<proteinExistence type="inferred from homology"/>
<dbReference type="InterPro" id="IPR001854">
    <property type="entry name" value="Ribosomal_uL29"/>
</dbReference>
<keyword evidence="3" id="KW-0687">Ribonucleoprotein</keyword>
<evidence type="ECO:0000256" key="4">
    <source>
        <dbReference type="ARBA" id="ARBA00040028"/>
    </source>
</evidence>
<evidence type="ECO:0000256" key="3">
    <source>
        <dbReference type="ARBA" id="ARBA00023274"/>
    </source>
</evidence>
<keyword evidence="8" id="KW-1185">Reference proteome</keyword>
<evidence type="ECO:0000313" key="7">
    <source>
        <dbReference type="EMBL" id="KAL2629558.1"/>
    </source>
</evidence>
<dbReference type="PANTHER" id="PTHR10916">
    <property type="entry name" value="60S RIBOSOMAL PROTEIN L35/50S RIBOSOMAL PROTEIN L29"/>
    <property type="match status" value="1"/>
</dbReference>
<dbReference type="NCBIfam" id="TIGR00012">
    <property type="entry name" value="L29"/>
    <property type="match status" value="1"/>
</dbReference>
<dbReference type="GO" id="GO:1990904">
    <property type="term" value="C:ribonucleoprotein complex"/>
    <property type="evidence" value="ECO:0007669"/>
    <property type="project" value="UniProtKB-KW"/>
</dbReference>
<reference evidence="7 8" key="1">
    <citation type="submission" date="2024-09" db="EMBL/GenBank/DDBJ databases">
        <title>Chromosome-scale assembly of Riccia fluitans.</title>
        <authorList>
            <person name="Paukszto L."/>
            <person name="Sawicki J."/>
            <person name="Karawczyk K."/>
            <person name="Piernik-Szablinska J."/>
            <person name="Szczecinska M."/>
            <person name="Mazdziarz M."/>
        </authorList>
    </citation>
    <scope>NUCLEOTIDE SEQUENCE [LARGE SCALE GENOMIC DNA]</scope>
    <source>
        <strain evidence="7">Rf_01</strain>
        <tissue evidence="7">Aerial parts of the thallus</tissue>
    </source>
</reference>
<keyword evidence="2" id="KW-0689">Ribosomal protein</keyword>
<dbReference type="HAMAP" id="MF_00374">
    <property type="entry name" value="Ribosomal_uL29"/>
    <property type="match status" value="1"/>
</dbReference>
<organism evidence="7 8">
    <name type="scientific">Riccia fluitans</name>
    <dbReference type="NCBI Taxonomy" id="41844"/>
    <lineage>
        <taxon>Eukaryota</taxon>
        <taxon>Viridiplantae</taxon>
        <taxon>Streptophyta</taxon>
        <taxon>Embryophyta</taxon>
        <taxon>Marchantiophyta</taxon>
        <taxon>Marchantiopsida</taxon>
        <taxon>Marchantiidae</taxon>
        <taxon>Marchantiales</taxon>
        <taxon>Ricciaceae</taxon>
        <taxon>Riccia</taxon>
    </lineage>
</organism>
<dbReference type="PROSITE" id="PS00579">
    <property type="entry name" value="RIBOSOMAL_L29"/>
    <property type="match status" value="1"/>
</dbReference>
<dbReference type="Pfam" id="PF00831">
    <property type="entry name" value="Ribosomal_L29"/>
    <property type="match status" value="1"/>
</dbReference>
<dbReference type="Proteomes" id="UP001605036">
    <property type="component" value="Unassembled WGS sequence"/>
</dbReference>
<dbReference type="EMBL" id="JBHFFA010000004">
    <property type="protein sequence ID" value="KAL2629558.1"/>
    <property type="molecule type" value="Genomic_DNA"/>
</dbReference>
<dbReference type="PANTHER" id="PTHR10916:SF0">
    <property type="entry name" value="LARGE RIBOSOMAL SUBUNIT PROTEIN UL29C"/>
    <property type="match status" value="1"/>
</dbReference>
<dbReference type="Gene3D" id="1.10.287.310">
    <property type="match status" value="1"/>
</dbReference>
<evidence type="ECO:0000256" key="1">
    <source>
        <dbReference type="ARBA" id="ARBA00009254"/>
    </source>
</evidence>
<dbReference type="GO" id="GO:0005840">
    <property type="term" value="C:ribosome"/>
    <property type="evidence" value="ECO:0007669"/>
    <property type="project" value="UniProtKB-KW"/>
</dbReference>
<sequence length="158" mass="17727">MAATSLVRDLSSLSLAGASVKHVSSSSSGFNGRSRIQMPSVAQGSKCRSLEVSAMAKRQEELTSIRKMTDEEIGVSVVDLKGELFVLRCKQATRQEYKSSEFRRIRKQIARMLTVRRERELENGINKRESRKLDREWKKNVVIKPPSSLATLVKADSS</sequence>
<evidence type="ECO:0000256" key="2">
    <source>
        <dbReference type="ARBA" id="ARBA00022980"/>
    </source>
</evidence>
<comment type="caution">
    <text evidence="7">The sequence shown here is derived from an EMBL/GenBank/DDBJ whole genome shotgun (WGS) entry which is preliminary data.</text>
</comment>
<dbReference type="CDD" id="cd00427">
    <property type="entry name" value="Ribosomal_L29_HIP"/>
    <property type="match status" value="1"/>
</dbReference>
<gene>
    <name evidence="7" type="ORF">R1flu_014244</name>
</gene>
<comment type="similarity">
    <text evidence="1">Belongs to the universal ribosomal protein uL29 family.</text>
</comment>
<dbReference type="SUPFAM" id="SSF46561">
    <property type="entry name" value="Ribosomal protein L29 (L29p)"/>
    <property type="match status" value="1"/>
</dbReference>
<feature type="region of interest" description="Disordered" evidence="6">
    <location>
        <begin position="23"/>
        <end position="42"/>
    </location>
</feature>
<evidence type="ECO:0000256" key="6">
    <source>
        <dbReference type="SAM" id="MobiDB-lite"/>
    </source>
</evidence>
<protein>
    <recommendedName>
        <fullName evidence="4">Large ribosomal subunit protein uL29c</fullName>
    </recommendedName>
    <alternativeName>
        <fullName evidence="5">50S ribosomal protein L29, chloroplastic</fullName>
    </alternativeName>
</protein>
<dbReference type="InterPro" id="IPR018254">
    <property type="entry name" value="Ribosomal_uL29_CS"/>
</dbReference>
<dbReference type="AlphaFoldDB" id="A0ABD1YFW3"/>